<dbReference type="AlphaFoldDB" id="A0AAV7JTN1"/>
<sequence>MEDIFTNVLNFSAWLPKPSSFDEDDPSAVLEILKGTDWTQPWLIGIIIFHFLSLFLSIYLRKSLLYQCISLIVFTLLALSSEIFNEYASIYWERFADDAYFDSAGLFITLIFNMPLLVNIFVTVILAICNATDDLIQLKKLELSQKNKKTK</sequence>
<dbReference type="Proteomes" id="UP001165289">
    <property type="component" value="Unassembled WGS sequence"/>
</dbReference>
<feature type="transmembrane region" description="Helical" evidence="1">
    <location>
        <begin position="64"/>
        <end position="84"/>
    </location>
</feature>
<comment type="caution">
    <text evidence="2">The sequence shown here is derived from an EMBL/GenBank/DDBJ whole genome shotgun (WGS) entry which is preliminary data.</text>
</comment>
<proteinExistence type="predicted"/>
<organism evidence="2 3">
    <name type="scientific">Oopsacas minuta</name>
    <dbReference type="NCBI Taxonomy" id="111878"/>
    <lineage>
        <taxon>Eukaryota</taxon>
        <taxon>Metazoa</taxon>
        <taxon>Porifera</taxon>
        <taxon>Hexactinellida</taxon>
        <taxon>Hexasterophora</taxon>
        <taxon>Lyssacinosida</taxon>
        <taxon>Leucopsacidae</taxon>
        <taxon>Oopsacas</taxon>
    </lineage>
</organism>
<keyword evidence="1" id="KW-1133">Transmembrane helix</keyword>
<feature type="transmembrane region" description="Helical" evidence="1">
    <location>
        <begin position="42"/>
        <end position="59"/>
    </location>
</feature>
<feature type="transmembrane region" description="Helical" evidence="1">
    <location>
        <begin position="104"/>
        <end position="129"/>
    </location>
</feature>
<keyword evidence="1 2" id="KW-0812">Transmembrane</keyword>
<dbReference type="InterPro" id="IPR026721">
    <property type="entry name" value="TMEM18"/>
</dbReference>
<dbReference type="Pfam" id="PF14770">
    <property type="entry name" value="TMEM18"/>
    <property type="match status" value="1"/>
</dbReference>
<keyword evidence="3" id="KW-1185">Reference proteome</keyword>
<gene>
    <name evidence="2" type="ORF">LOD99_4566</name>
</gene>
<accession>A0AAV7JTN1</accession>
<protein>
    <submittedName>
        <fullName evidence="2">Transmembrane protein 18-like</fullName>
    </submittedName>
</protein>
<keyword evidence="1" id="KW-0472">Membrane</keyword>
<reference evidence="2 3" key="1">
    <citation type="journal article" date="2023" name="BMC Biol.">
        <title>The compact genome of the sponge Oopsacas minuta (Hexactinellida) is lacking key metazoan core genes.</title>
        <authorList>
            <person name="Santini S."/>
            <person name="Schenkelaars Q."/>
            <person name="Jourda C."/>
            <person name="Duchesne M."/>
            <person name="Belahbib H."/>
            <person name="Rocher C."/>
            <person name="Selva M."/>
            <person name="Riesgo A."/>
            <person name="Vervoort M."/>
            <person name="Leys S.P."/>
            <person name="Kodjabachian L."/>
            <person name="Le Bivic A."/>
            <person name="Borchiellini C."/>
            <person name="Claverie J.M."/>
            <person name="Renard E."/>
        </authorList>
    </citation>
    <scope>NUCLEOTIDE SEQUENCE [LARGE SCALE GENOMIC DNA]</scope>
    <source>
        <strain evidence="2">SPO-2</strain>
    </source>
</reference>
<evidence type="ECO:0000313" key="2">
    <source>
        <dbReference type="EMBL" id="KAI6652021.1"/>
    </source>
</evidence>
<evidence type="ECO:0000313" key="3">
    <source>
        <dbReference type="Proteomes" id="UP001165289"/>
    </source>
</evidence>
<dbReference type="EMBL" id="JAKMXF010000300">
    <property type="protein sequence ID" value="KAI6652021.1"/>
    <property type="molecule type" value="Genomic_DNA"/>
</dbReference>
<evidence type="ECO:0000256" key="1">
    <source>
        <dbReference type="SAM" id="Phobius"/>
    </source>
</evidence>
<name>A0AAV7JTN1_9METZ</name>